<dbReference type="PANTHER" id="PTHR36504:SF1">
    <property type="entry name" value="LIPOPOLYSACCHARIDE EXPORT SYSTEM PROTEIN LPTA"/>
    <property type="match status" value="1"/>
</dbReference>
<dbReference type="AlphaFoldDB" id="A0A0M6W847"/>
<accession>A0A0M6W847</accession>
<dbReference type="HAMAP" id="MF_01914">
    <property type="entry name" value="LPS_assembly_LptA"/>
    <property type="match status" value="1"/>
</dbReference>
<dbReference type="GO" id="GO:0043165">
    <property type="term" value="P:Gram-negative-bacterium-type cell outer membrane assembly"/>
    <property type="evidence" value="ECO:0007669"/>
    <property type="project" value="UniProtKB-UniRule"/>
</dbReference>
<name>A0A0M6W847_9GAMM</name>
<dbReference type="GO" id="GO:0001530">
    <property type="term" value="F:lipopolysaccharide binding"/>
    <property type="evidence" value="ECO:0007669"/>
    <property type="project" value="InterPro"/>
</dbReference>
<reference evidence="7" key="1">
    <citation type="submission" date="2015-05" db="EMBL/GenBank/DDBJ databases">
        <authorList>
            <person name="Manzano-Marin A."/>
        </authorList>
    </citation>
    <scope>NUCLEOTIDE SEQUENCE [LARGE SCALE GENOMIC DNA]</scope>
    <source>
        <strain evidence="7">officinalis</strain>
    </source>
</reference>
<evidence type="ECO:0000259" key="5">
    <source>
        <dbReference type="Pfam" id="PF03968"/>
    </source>
</evidence>
<keyword evidence="2" id="KW-0732">Signal</keyword>
<dbReference type="Pfam" id="PF03968">
    <property type="entry name" value="LptD_N"/>
    <property type="match status" value="1"/>
</dbReference>
<dbReference type="GO" id="GO:0017089">
    <property type="term" value="F:glycolipid transfer activity"/>
    <property type="evidence" value="ECO:0007669"/>
    <property type="project" value="TreeGrafter"/>
</dbReference>
<dbReference type="InterPro" id="IPR005653">
    <property type="entry name" value="OstA-like_N"/>
</dbReference>
<sequence>MNKITSFIQKTIIATITIISFPVIALKSDIQQLLNISSDKQSVDFKKNIIIFKNNVIIKQGSIDIRANKVVVTRQKNNLNKIMIESIGSPVTFYQLQDNGKQTKGQATNIRYEVDKKIIILTGNASIKQLDSYIIGNKITYIISEQKIEAFSKKGNQVTTVLLPTQLKK</sequence>
<dbReference type="STRING" id="1715285.SOFFGTOCOR_0152"/>
<evidence type="ECO:0000256" key="4">
    <source>
        <dbReference type="HAMAP-Rule" id="MF_01914"/>
    </source>
</evidence>
<comment type="subcellular location">
    <subcellularLocation>
        <location evidence="4">Periplasm</location>
    </subcellularLocation>
</comment>
<evidence type="ECO:0000256" key="3">
    <source>
        <dbReference type="ARBA" id="ARBA00022764"/>
    </source>
</evidence>
<dbReference type="Gene3D" id="2.60.450.10">
    <property type="entry name" value="Lipopolysaccharide (LPS) transport protein A like domain"/>
    <property type="match status" value="1"/>
</dbReference>
<protein>
    <recommendedName>
        <fullName evidence="4">Lipopolysaccharide export system protein LptA</fullName>
    </recommendedName>
</protein>
<dbReference type="InterPro" id="IPR014340">
    <property type="entry name" value="LptA"/>
</dbReference>
<evidence type="ECO:0000256" key="2">
    <source>
        <dbReference type="ARBA" id="ARBA00022729"/>
    </source>
</evidence>
<feature type="domain" description="Organic solvent tolerance-like N-terminal" evidence="5">
    <location>
        <begin position="35"/>
        <end position="147"/>
    </location>
</feature>
<dbReference type="NCBIfam" id="TIGR03002">
    <property type="entry name" value="outer_YhbN_LptA"/>
    <property type="match status" value="1"/>
</dbReference>
<dbReference type="EMBL" id="CVRF01000001">
    <property type="protein sequence ID" value="CRK85592.1"/>
    <property type="molecule type" value="Genomic_DNA"/>
</dbReference>
<dbReference type="GO" id="GO:0015920">
    <property type="term" value="P:lipopolysaccharide transport"/>
    <property type="evidence" value="ECO:0007669"/>
    <property type="project" value="UniProtKB-UniRule"/>
</dbReference>
<dbReference type="GO" id="GO:0009279">
    <property type="term" value="C:cell outer membrane"/>
    <property type="evidence" value="ECO:0007669"/>
    <property type="project" value="TreeGrafter"/>
</dbReference>
<comment type="function">
    <text evidence="4">Involved in the assembly of lipopolysaccharide (LPS). Required for the translocation of LPS from the inner membrane to the outer membrane. May form a bridge between the inner membrane and the outer membrane, via interactions with LptC and LptD, thereby facilitating LPS transfer across the periplasm.</text>
</comment>
<organism evidence="6 7">
    <name type="scientific">Candidatus Providencia siddallii</name>
    <dbReference type="NCBI Taxonomy" id="1715285"/>
    <lineage>
        <taxon>Bacteria</taxon>
        <taxon>Pseudomonadati</taxon>
        <taxon>Pseudomonadota</taxon>
        <taxon>Gammaproteobacteria</taxon>
        <taxon>Enterobacterales</taxon>
        <taxon>Morganellaceae</taxon>
        <taxon>Providencia</taxon>
    </lineage>
</organism>
<keyword evidence="1 4" id="KW-0813">Transport</keyword>
<keyword evidence="7" id="KW-1185">Reference proteome</keyword>
<keyword evidence="3 4" id="KW-0574">Periplasm</keyword>
<dbReference type="Proteomes" id="UP000242301">
    <property type="component" value="Unassembled WGS sequence"/>
</dbReference>
<dbReference type="PANTHER" id="PTHR36504">
    <property type="entry name" value="LIPOPOLYSACCHARIDE EXPORT SYSTEM PROTEIN LPTA"/>
    <property type="match status" value="1"/>
</dbReference>
<dbReference type="InterPro" id="IPR052037">
    <property type="entry name" value="LPS_export_LptA"/>
</dbReference>
<dbReference type="GO" id="GO:0030288">
    <property type="term" value="C:outer membrane-bounded periplasmic space"/>
    <property type="evidence" value="ECO:0007669"/>
    <property type="project" value="TreeGrafter"/>
</dbReference>
<comment type="similarity">
    <text evidence="4">Belongs to the LptA family.</text>
</comment>
<evidence type="ECO:0000313" key="6">
    <source>
        <dbReference type="EMBL" id="CRK85592.1"/>
    </source>
</evidence>
<proteinExistence type="inferred from homology"/>
<evidence type="ECO:0000313" key="7">
    <source>
        <dbReference type="Proteomes" id="UP000242301"/>
    </source>
</evidence>
<comment type="subunit">
    <text evidence="4">Component of the lipopolysaccharide transport and assembly complex.</text>
</comment>
<evidence type="ECO:0000256" key="1">
    <source>
        <dbReference type="ARBA" id="ARBA00022448"/>
    </source>
</evidence>
<gene>
    <name evidence="4 6" type="primary">lptA</name>
    <name evidence="6" type="ORF">SOFFGTOCOR_0152</name>
</gene>